<dbReference type="AlphaFoldDB" id="A0A250ILA8"/>
<reference evidence="1 2" key="1">
    <citation type="submission" date="2017-06" db="EMBL/GenBank/DDBJ databases">
        <authorList>
            <person name="Kim H.J."/>
            <person name="Triplett B.A."/>
        </authorList>
    </citation>
    <scope>NUCLEOTIDE SEQUENCE [LARGE SCALE GENOMIC DNA]</scope>
    <source>
        <strain evidence="1 2">DSM 14713</strain>
    </source>
</reference>
<protein>
    <recommendedName>
        <fullName evidence="3">Lipoprotein</fullName>
    </recommendedName>
</protein>
<evidence type="ECO:0000313" key="1">
    <source>
        <dbReference type="EMBL" id="ATB31957.1"/>
    </source>
</evidence>
<keyword evidence="2" id="KW-1185">Reference proteome</keyword>
<evidence type="ECO:0008006" key="3">
    <source>
        <dbReference type="Google" id="ProtNLM"/>
    </source>
</evidence>
<accession>A0A250ILA8</accession>
<gene>
    <name evidence="1" type="ORF">MEBOL_005429</name>
</gene>
<dbReference type="Proteomes" id="UP000217289">
    <property type="component" value="Chromosome"/>
</dbReference>
<dbReference type="EMBL" id="CP022163">
    <property type="protein sequence ID" value="ATB31957.1"/>
    <property type="molecule type" value="Genomic_DNA"/>
</dbReference>
<dbReference type="OrthoDB" id="5512025at2"/>
<organism evidence="1 2">
    <name type="scientific">Melittangium boletus DSM 14713</name>
    <dbReference type="NCBI Taxonomy" id="1294270"/>
    <lineage>
        <taxon>Bacteria</taxon>
        <taxon>Pseudomonadati</taxon>
        <taxon>Myxococcota</taxon>
        <taxon>Myxococcia</taxon>
        <taxon>Myxococcales</taxon>
        <taxon>Cystobacterineae</taxon>
        <taxon>Archangiaceae</taxon>
        <taxon>Melittangium</taxon>
    </lineage>
</organism>
<proteinExistence type="predicted"/>
<name>A0A250ILA8_9BACT</name>
<dbReference type="PROSITE" id="PS51257">
    <property type="entry name" value="PROKAR_LIPOPROTEIN"/>
    <property type="match status" value="1"/>
</dbReference>
<dbReference type="RefSeq" id="WP_095980219.1">
    <property type="nucleotide sequence ID" value="NZ_CP022163.1"/>
</dbReference>
<dbReference type="KEGG" id="mbd:MEBOL_005429"/>
<sequence length="238" mass="26026">MKTHTLALTGLMLLTQGCAEIRASSHTRLSEKQSQVALRGTPEDAARRLSELFSRRGYSVTERKSLKGGSSLYVFKGRRSEVTTVMGDRNFVHGTTNTVGSVFYAQLIPQEDVVWVNLFGKPTYDGYEVCSDEDPSWIPPCEETVTSAMWSGWDQVTGREEAEVIRGMLIDMELTPESTPGAQMVRLTEPASTEPPKPTCVASELPAWKTASALEKKKLLAACRVPAPVNAAQAADSQ</sequence>
<evidence type="ECO:0000313" key="2">
    <source>
        <dbReference type="Proteomes" id="UP000217289"/>
    </source>
</evidence>